<evidence type="ECO:0000313" key="4">
    <source>
        <dbReference type="WBParaSite" id="SBAD_0000817701-mRNA-1"/>
    </source>
</evidence>
<reference evidence="2 3" key="2">
    <citation type="submission" date="2018-11" db="EMBL/GenBank/DDBJ databases">
        <authorList>
            <consortium name="Pathogen Informatics"/>
        </authorList>
    </citation>
    <scope>NUCLEOTIDE SEQUENCE [LARGE SCALE GENOMIC DNA]</scope>
</reference>
<dbReference type="EMBL" id="UZAM01011041">
    <property type="protein sequence ID" value="VDP14605.1"/>
    <property type="molecule type" value="Genomic_DNA"/>
</dbReference>
<dbReference type="OrthoDB" id="9993688at2759"/>
<evidence type="ECO:0000313" key="3">
    <source>
        <dbReference type="Proteomes" id="UP000270296"/>
    </source>
</evidence>
<evidence type="ECO:0000313" key="2">
    <source>
        <dbReference type="EMBL" id="VDP14605.1"/>
    </source>
</evidence>
<protein>
    <submittedName>
        <fullName evidence="4">RING-type E3 ubiquitin transferase</fullName>
    </submittedName>
</protein>
<keyword evidence="3" id="KW-1185">Reference proteome</keyword>
<dbReference type="Proteomes" id="UP000270296">
    <property type="component" value="Unassembled WGS sequence"/>
</dbReference>
<organism evidence="4">
    <name type="scientific">Soboliphyme baturini</name>
    <dbReference type="NCBI Taxonomy" id="241478"/>
    <lineage>
        <taxon>Eukaryota</taxon>
        <taxon>Metazoa</taxon>
        <taxon>Ecdysozoa</taxon>
        <taxon>Nematoda</taxon>
        <taxon>Enoplea</taxon>
        <taxon>Dorylaimia</taxon>
        <taxon>Dioctophymatida</taxon>
        <taxon>Dioctophymatoidea</taxon>
        <taxon>Soboliphymatidae</taxon>
        <taxon>Soboliphyme</taxon>
    </lineage>
</organism>
<gene>
    <name evidence="2" type="ORF">SBAD_LOCUS7884</name>
</gene>
<accession>A0A183IW87</accession>
<evidence type="ECO:0000256" key="1">
    <source>
        <dbReference type="SAM" id="Phobius"/>
    </source>
</evidence>
<keyword evidence="1" id="KW-0812">Transmembrane</keyword>
<dbReference type="WBParaSite" id="SBAD_0000817701-mRNA-1">
    <property type="protein sequence ID" value="SBAD_0000817701-mRNA-1"/>
    <property type="gene ID" value="SBAD_0000817701"/>
</dbReference>
<dbReference type="PANTHER" id="PTHR16200">
    <property type="entry name" value="RING ZINC FINGER"/>
    <property type="match status" value="1"/>
</dbReference>
<feature type="transmembrane region" description="Helical" evidence="1">
    <location>
        <begin position="251"/>
        <end position="269"/>
    </location>
</feature>
<keyword evidence="1" id="KW-0472">Membrane</keyword>
<name>A0A183IW87_9BILA</name>
<dbReference type="AlphaFoldDB" id="A0A183IW87"/>
<dbReference type="InterPro" id="IPR051073">
    <property type="entry name" value="ZNRF3_Arkadia_E3_ligases"/>
</dbReference>
<reference evidence="4" key="1">
    <citation type="submission" date="2016-06" db="UniProtKB">
        <authorList>
            <consortium name="WormBaseParasite"/>
        </authorList>
    </citation>
    <scope>IDENTIFICATION</scope>
</reference>
<sequence length="363" mass="40789">MQSKHQFEIDADGTLSFNGENFVTWGETEERRMYAKKIPYAIWLSRDGRRSVQCEHGRWRKDIALEETKFNRATDDGRRSLCRWGFAAESDQAVINVASLSGYLKKPRHVDKATHDRRNRFIGASWRTGRLVSIRGGPSFISGQLGILGFFGPAKFARDSGANGILIDVQRWKTGQKQNEFGELPVLDIPVIITDSLQSEAIKTVLREASKANLPVSVSLGPTKHMSLLRKVQTIPVGGFQETFPNILDKGVFPALLVLLFIFAVIILLKVKWHRRNSTDISLCKLAESALSKMEIKKFKPVKKCKGSMVPGYNGETELLTSCRASLNSLDMCAICLEGYKEEEVRVFIVEATVQLEYLSTRC</sequence>
<keyword evidence="1" id="KW-1133">Transmembrane helix</keyword>
<proteinExistence type="predicted"/>